<name>A4RRX7_OSTLU</name>
<proteinExistence type="predicted"/>
<keyword evidence="1" id="KW-0245">EGF-like domain</keyword>
<dbReference type="EMBL" id="CP000581">
    <property type="protein sequence ID" value="ABO94273.1"/>
    <property type="molecule type" value="Genomic_DNA"/>
</dbReference>
<feature type="disulfide bond" evidence="1">
    <location>
        <begin position="319"/>
        <end position="328"/>
    </location>
</feature>
<gene>
    <name evidence="5" type="ORF">OSTLU_23960</name>
</gene>
<evidence type="ECO:0000256" key="3">
    <source>
        <dbReference type="SAM" id="SignalP"/>
    </source>
</evidence>
<keyword evidence="1" id="KW-1015">Disulfide bond</keyword>
<feature type="compositionally biased region" description="Polar residues" evidence="2">
    <location>
        <begin position="418"/>
        <end position="429"/>
    </location>
</feature>
<sequence length="895" mass="94784">MRAIARRALLISCIAICFVASHARVAPSDVDDGGFTVTRRVERVASSTEISPSSRAYAATEPPATLRTLGLCQCTFSTAANGLECDREGAVVGGFEASGEYAGRDGRGDGLVPLSRAICCVPCLSSSDLDGKTKVRDVFPAVTDAADGEATIESLRALSVDCVPTRASTPSGQDMVCPAGTFLQGFNRVNKAQTTRGSAFYYPKDQGECCKVKFVLPSGNALGTNECECAAEEGFDVSCGQTNTPEAVGTNGAAVSGFESVISAMGALGSPMLVPSTPLRCCKACVRRDAAPQPLSDGCSHLNHCNGHGDCVIDGHCECHIGWMGDACGDVDDGAAGMYGETWQYAVMLSGVLLGCCIRAILCRHVEQVNLIRAQRLMMHEPLLRQREDNTVMDEWEEASDLSTSDDEDGAGDGEQPPATNEDATSELTDPTAAHSNDSDDREDTGEIPPSSSIEVSEDETGEPVVTKSKRRSGVPDSECVACVLLLGPRDDDLAACALKLADVAAAHNLRVFTLSHDDVDGLTRDGRELRLARGDGDAYALRGSGEDAAVVALDATDGILAQLGYECVLCLVVGGREVCLGEDGRGSRARRCANRAAVSGTPTVCATIPTTTQTTSFEPCACALEQLVSVVLRVLPTKSPANNPRSHFPFPTNGRWASLGTAQLPMDDELARQVLDDGGDDFAAKDCWSLGGSGTVHVNDTAVEHTTPQSRRAALRDAFVEADIYLDLSVPAKWTPKSKFRAARPGVFWRQQRVQAVFDDEVPVDSVPTDRFGRTLPSQTVASDVRATDRDARFVRQLATERLLAARASSQPSPSSSTSSDARPLSSAFRVTKGVVVADDSPRGDLDAVARGFAAVVSVPTWPFAHAFALTDRVFLESLREDVATGLPSFLIDP</sequence>
<evidence type="ECO:0000256" key="1">
    <source>
        <dbReference type="PROSITE-ProRule" id="PRU00076"/>
    </source>
</evidence>
<dbReference type="PROSITE" id="PS00022">
    <property type="entry name" value="EGF_1"/>
    <property type="match status" value="1"/>
</dbReference>
<dbReference type="Proteomes" id="UP000001568">
    <property type="component" value="Chromosome 1"/>
</dbReference>
<dbReference type="PROSITE" id="PS01186">
    <property type="entry name" value="EGF_2"/>
    <property type="match status" value="1"/>
</dbReference>
<feature type="chain" id="PRO_5002672957" description="EGF-like domain-containing protein" evidence="3">
    <location>
        <begin position="24"/>
        <end position="895"/>
    </location>
</feature>
<keyword evidence="6" id="KW-1185">Reference proteome</keyword>
<evidence type="ECO:0000313" key="5">
    <source>
        <dbReference type="EMBL" id="ABO94273.1"/>
    </source>
</evidence>
<feature type="region of interest" description="Disordered" evidence="2">
    <location>
        <begin position="807"/>
        <end position="826"/>
    </location>
</feature>
<dbReference type="InterPro" id="IPR000742">
    <property type="entry name" value="EGF"/>
</dbReference>
<dbReference type="GeneID" id="4999393"/>
<evidence type="ECO:0000259" key="4">
    <source>
        <dbReference type="PROSITE" id="PS50026"/>
    </source>
</evidence>
<organism evidence="5 6">
    <name type="scientific">Ostreococcus lucimarinus (strain CCE9901)</name>
    <dbReference type="NCBI Taxonomy" id="436017"/>
    <lineage>
        <taxon>Eukaryota</taxon>
        <taxon>Viridiplantae</taxon>
        <taxon>Chlorophyta</taxon>
        <taxon>Mamiellophyceae</taxon>
        <taxon>Mamiellales</taxon>
        <taxon>Bathycoccaceae</taxon>
        <taxon>Ostreococcus</taxon>
    </lineage>
</organism>
<feature type="domain" description="EGF-like" evidence="4">
    <location>
        <begin position="295"/>
        <end position="329"/>
    </location>
</feature>
<protein>
    <recommendedName>
        <fullName evidence="4">EGF-like domain-containing protein</fullName>
    </recommendedName>
</protein>
<dbReference type="Gramene" id="ABO94273">
    <property type="protein sequence ID" value="ABO94273"/>
    <property type="gene ID" value="OSTLU_23960"/>
</dbReference>
<feature type="region of interest" description="Disordered" evidence="2">
    <location>
        <begin position="389"/>
        <end position="472"/>
    </location>
</feature>
<comment type="caution">
    <text evidence="1">Lacks conserved residue(s) required for the propagation of feature annotation.</text>
</comment>
<evidence type="ECO:0000256" key="2">
    <source>
        <dbReference type="SAM" id="MobiDB-lite"/>
    </source>
</evidence>
<dbReference type="OrthoDB" id="5855668at2759"/>
<dbReference type="PROSITE" id="PS50026">
    <property type="entry name" value="EGF_3"/>
    <property type="match status" value="1"/>
</dbReference>
<keyword evidence="3" id="KW-0732">Signal</keyword>
<evidence type="ECO:0000313" key="6">
    <source>
        <dbReference type="Proteomes" id="UP000001568"/>
    </source>
</evidence>
<dbReference type="eggNOG" id="KOG4275">
    <property type="taxonomic scope" value="Eukaryota"/>
</dbReference>
<accession>A4RRX7</accession>
<reference evidence="5 6" key="1">
    <citation type="journal article" date="2007" name="Proc. Natl. Acad. Sci. U.S.A.">
        <title>The tiny eukaryote Ostreococcus provides genomic insights into the paradox of plankton speciation.</title>
        <authorList>
            <person name="Palenik B."/>
            <person name="Grimwood J."/>
            <person name="Aerts A."/>
            <person name="Rouze P."/>
            <person name="Salamov A."/>
            <person name="Putnam N."/>
            <person name="Dupont C."/>
            <person name="Jorgensen R."/>
            <person name="Derelle E."/>
            <person name="Rombauts S."/>
            <person name="Zhou K."/>
            <person name="Otillar R."/>
            <person name="Merchant S.S."/>
            <person name="Podell S."/>
            <person name="Gaasterland T."/>
            <person name="Napoli C."/>
            <person name="Gendler K."/>
            <person name="Manuell A."/>
            <person name="Tai V."/>
            <person name="Vallon O."/>
            <person name="Piganeau G."/>
            <person name="Jancek S."/>
            <person name="Heijde M."/>
            <person name="Jabbari K."/>
            <person name="Bowler C."/>
            <person name="Lohr M."/>
            <person name="Robbens S."/>
            <person name="Werner G."/>
            <person name="Dubchak I."/>
            <person name="Pazour G.J."/>
            <person name="Ren Q."/>
            <person name="Paulsen I."/>
            <person name="Delwiche C."/>
            <person name="Schmutz J."/>
            <person name="Rokhsar D."/>
            <person name="Van de Peer Y."/>
            <person name="Moreau H."/>
            <person name="Grigoriev I.V."/>
        </authorList>
    </citation>
    <scope>NUCLEOTIDE SEQUENCE [LARGE SCALE GENOMIC DNA]</scope>
    <source>
        <strain evidence="5 6">CCE9901</strain>
    </source>
</reference>
<dbReference type="RefSeq" id="XP_001415981.1">
    <property type="nucleotide sequence ID" value="XM_001415944.1"/>
</dbReference>
<dbReference type="HOGENOM" id="CLU_323234_0_0_1"/>
<feature type="signal peptide" evidence="3">
    <location>
        <begin position="1"/>
        <end position="23"/>
    </location>
</feature>
<dbReference type="AlphaFoldDB" id="A4RRX7"/>
<feature type="compositionally biased region" description="Acidic residues" evidence="2">
    <location>
        <begin position="391"/>
        <end position="412"/>
    </location>
</feature>
<dbReference type="KEGG" id="olu:OSTLU_23960"/>